<organism evidence="1 2">
    <name type="scientific">Cuscuta campestris</name>
    <dbReference type="NCBI Taxonomy" id="132261"/>
    <lineage>
        <taxon>Eukaryota</taxon>
        <taxon>Viridiplantae</taxon>
        <taxon>Streptophyta</taxon>
        <taxon>Embryophyta</taxon>
        <taxon>Tracheophyta</taxon>
        <taxon>Spermatophyta</taxon>
        <taxon>Magnoliopsida</taxon>
        <taxon>eudicotyledons</taxon>
        <taxon>Gunneridae</taxon>
        <taxon>Pentapetalae</taxon>
        <taxon>asterids</taxon>
        <taxon>lamiids</taxon>
        <taxon>Solanales</taxon>
        <taxon>Convolvulaceae</taxon>
        <taxon>Cuscuteae</taxon>
        <taxon>Cuscuta</taxon>
        <taxon>Cuscuta subgen. Grammica</taxon>
        <taxon>Cuscuta sect. Cleistogrammica</taxon>
    </lineage>
</organism>
<evidence type="ECO:0000313" key="2">
    <source>
        <dbReference type="Proteomes" id="UP000595140"/>
    </source>
</evidence>
<gene>
    <name evidence="1" type="ORF">CCAM_LOCUS31073</name>
</gene>
<reference evidence="1 2" key="1">
    <citation type="submission" date="2018-04" db="EMBL/GenBank/DDBJ databases">
        <authorList>
            <person name="Vogel A."/>
        </authorList>
    </citation>
    <scope>NUCLEOTIDE SEQUENCE [LARGE SCALE GENOMIC DNA]</scope>
</reference>
<sequence length="77" mass="8285">MMDAIRNLLGIPIAPPDLAPTTTLYNPTSKDMESVERTIGDSARVSEVADDGVCVEGLMKIYHQVAIVFGSTFSLQS</sequence>
<accession>A0A484MLE1</accession>
<dbReference type="AlphaFoldDB" id="A0A484MLE1"/>
<dbReference type="EMBL" id="OOIL02003813">
    <property type="protein sequence ID" value="VFQ89297.1"/>
    <property type="molecule type" value="Genomic_DNA"/>
</dbReference>
<keyword evidence="2" id="KW-1185">Reference proteome</keyword>
<proteinExistence type="predicted"/>
<name>A0A484MLE1_9ASTE</name>
<protein>
    <submittedName>
        <fullName evidence="1">Uncharacterized protein</fullName>
    </submittedName>
</protein>
<evidence type="ECO:0000313" key="1">
    <source>
        <dbReference type="EMBL" id="VFQ89297.1"/>
    </source>
</evidence>
<dbReference type="Proteomes" id="UP000595140">
    <property type="component" value="Unassembled WGS sequence"/>
</dbReference>